<dbReference type="WBParaSite" id="NBR_0000125901-mRNA-1">
    <property type="protein sequence ID" value="NBR_0000125901-mRNA-1"/>
    <property type="gene ID" value="NBR_0000125901"/>
</dbReference>
<evidence type="ECO:0000313" key="2">
    <source>
        <dbReference type="EMBL" id="VDL64592.1"/>
    </source>
</evidence>
<feature type="region of interest" description="Disordered" evidence="1">
    <location>
        <begin position="95"/>
        <end position="125"/>
    </location>
</feature>
<evidence type="ECO:0000313" key="3">
    <source>
        <dbReference type="Proteomes" id="UP000271162"/>
    </source>
</evidence>
<dbReference type="AlphaFoldDB" id="A0A0N4XFF7"/>
<evidence type="ECO:0000256" key="1">
    <source>
        <dbReference type="SAM" id="MobiDB-lite"/>
    </source>
</evidence>
<reference evidence="4" key="1">
    <citation type="submission" date="2017-02" db="UniProtKB">
        <authorList>
            <consortium name="WormBaseParasite"/>
        </authorList>
    </citation>
    <scope>IDENTIFICATION</scope>
</reference>
<organism evidence="4">
    <name type="scientific">Nippostrongylus brasiliensis</name>
    <name type="common">Rat hookworm</name>
    <dbReference type="NCBI Taxonomy" id="27835"/>
    <lineage>
        <taxon>Eukaryota</taxon>
        <taxon>Metazoa</taxon>
        <taxon>Ecdysozoa</taxon>
        <taxon>Nematoda</taxon>
        <taxon>Chromadorea</taxon>
        <taxon>Rhabditida</taxon>
        <taxon>Rhabditina</taxon>
        <taxon>Rhabditomorpha</taxon>
        <taxon>Strongyloidea</taxon>
        <taxon>Heligmosomidae</taxon>
        <taxon>Nippostrongylus</taxon>
    </lineage>
</organism>
<proteinExistence type="predicted"/>
<evidence type="ECO:0000313" key="4">
    <source>
        <dbReference type="WBParaSite" id="NBR_0000125901-mRNA-1"/>
    </source>
</evidence>
<reference evidence="2 3" key="2">
    <citation type="submission" date="2018-11" db="EMBL/GenBank/DDBJ databases">
        <authorList>
            <consortium name="Pathogen Informatics"/>
        </authorList>
    </citation>
    <scope>NUCLEOTIDE SEQUENCE [LARGE SCALE GENOMIC DNA]</scope>
</reference>
<accession>A0A0N4XFF7</accession>
<gene>
    <name evidence="2" type="ORF">NBR_LOCUS1260</name>
</gene>
<sequence length="125" mass="13961">MPKLRFISQTDCHANDMDIVDLVHVKEDFKIASEALERRTAFLFGDKESGKDEADVAKELKVLWAKFEKKERVKASQKVVAATDEVDEADDDIAVAADGSRQPAQTHTDSSRHRSTSLEKTGMIL</sequence>
<protein>
    <submittedName>
        <fullName evidence="4">RNA-directed DNA polymerase, eukaryota</fullName>
    </submittedName>
</protein>
<dbReference type="Proteomes" id="UP000271162">
    <property type="component" value="Unassembled WGS sequence"/>
</dbReference>
<dbReference type="EMBL" id="UYSL01000915">
    <property type="protein sequence ID" value="VDL64592.1"/>
    <property type="molecule type" value="Genomic_DNA"/>
</dbReference>
<keyword evidence="3" id="KW-1185">Reference proteome</keyword>
<name>A0A0N4XFF7_NIPBR</name>